<proteinExistence type="predicted"/>
<protein>
    <submittedName>
        <fullName evidence="6">HIT-like protein</fullName>
    </submittedName>
</protein>
<dbReference type="GO" id="GO:0000166">
    <property type="term" value="F:nucleotide binding"/>
    <property type="evidence" value="ECO:0007669"/>
    <property type="project" value="UniProtKB-KW"/>
</dbReference>
<keyword evidence="7" id="KW-1185">Reference proteome</keyword>
<keyword evidence="4" id="KW-0732">Signal</keyword>
<dbReference type="EMBL" id="KZ084090">
    <property type="protein sequence ID" value="OSD06501.1"/>
    <property type="molecule type" value="Genomic_DNA"/>
</dbReference>
<keyword evidence="2" id="KW-0378">Hydrolase</keyword>
<dbReference type="Proteomes" id="UP000193067">
    <property type="component" value="Unassembled WGS sequence"/>
</dbReference>
<evidence type="ECO:0000313" key="7">
    <source>
        <dbReference type="Proteomes" id="UP000193067"/>
    </source>
</evidence>
<dbReference type="AlphaFoldDB" id="A0A1Y2J235"/>
<dbReference type="PANTHER" id="PTHR12486:SF5">
    <property type="entry name" value="ADENOSINE 5'-MONOPHOSPHORAMIDASE HINT3"/>
    <property type="match status" value="1"/>
</dbReference>
<feature type="short sequence motif" description="Histidine triad motif" evidence="3">
    <location>
        <begin position="145"/>
        <end position="149"/>
    </location>
</feature>
<evidence type="ECO:0000256" key="3">
    <source>
        <dbReference type="PROSITE-ProRule" id="PRU00464"/>
    </source>
</evidence>
<sequence length="201" mass="22820">MLAVSGRSSFLASLYPLFTSLFVMLSKLCCCQKQALPLDQAERECFLNALTTTCHPCIFCGVSKESGFNVNEKYVVFTDINPSSQHHLQVAPRRHIESIKSLDKSHVQMIKDMIEIGHEVLDNLDVPPNLRRLGFHIPPYISVGHLHMHVQALPYRSILRRLKYPVVRGRSGRDKGLSWFVEAEQAVRILEKGARVRILPC</sequence>
<dbReference type="OrthoDB" id="1915375at2759"/>
<keyword evidence="1" id="KW-0547">Nucleotide-binding</keyword>
<evidence type="ECO:0000256" key="1">
    <source>
        <dbReference type="ARBA" id="ARBA00022741"/>
    </source>
</evidence>
<name>A0A1Y2J235_TRAC3</name>
<dbReference type="SUPFAM" id="SSF54197">
    <property type="entry name" value="HIT-like"/>
    <property type="match status" value="1"/>
</dbReference>
<organism evidence="6 7">
    <name type="scientific">Trametes coccinea (strain BRFM310)</name>
    <name type="common">Pycnoporus coccineus</name>
    <dbReference type="NCBI Taxonomy" id="1353009"/>
    <lineage>
        <taxon>Eukaryota</taxon>
        <taxon>Fungi</taxon>
        <taxon>Dikarya</taxon>
        <taxon>Basidiomycota</taxon>
        <taxon>Agaricomycotina</taxon>
        <taxon>Agaricomycetes</taxon>
        <taxon>Polyporales</taxon>
        <taxon>Polyporaceae</taxon>
        <taxon>Trametes</taxon>
    </lineage>
</organism>
<gene>
    <name evidence="6" type="ORF">PYCCODRAFT_940889</name>
</gene>
<evidence type="ECO:0000256" key="4">
    <source>
        <dbReference type="SAM" id="SignalP"/>
    </source>
</evidence>
<evidence type="ECO:0000256" key="2">
    <source>
        <dbReference type="ARBA" id="ARBA00022801"/>
    </source>
</evidence>
<feature type="signal peptide" evidence="4">
    <location>
        <begin position="1"/>
        <end position="31"/>
    </location>
</feature>
<accession>A0A1Y2J235</accession>
<evidence type="ECO:0000313" key="6">
    <source>
        <dbReference type="EMBL" id="OSD06501.1"/>
    </source>
</evidence>
<dbReference type="GO" id="GO:0016787">
    <property type="term" value="F:hydrolase activity"/>
    <property type="evidence" value="ECO:0007669"/>
    <property type="project" value="UniProtKB-KW"/>
</dbReference>
<dbReference type="InterPro" id="IPR036265">
    <property type="entry name" value="HIT-like_sf"/>
</dbReference>
<feature type="domain" description="HIT" evidence="5">
    <location>
        <begin position="55"/>
        <end position="160"/>
    </location>
</feature>
<dbReference type="PROSITE" id="PS51084">
    <property type="entry name" value="HIT_2"/>
    <property type="match status" value="1"/>
</dbReference>
<dbReference type="InterPro" id="IPR011146">
    <property type="entry name" value="HIT-like"/>
</dbReference>
<dbReference type="PANTHER" id="PTHR12486">
    <property type="entry name" value="APRATAXIN-RELATED"/>
    <property type="match status" value="1"/>
</dbReference>
<dbReference type="Gene3D" id="3.30.428.10">
    <property type="entry name" value="HIT-like"/>
    <property type="match status" value="1"/>
</dbReference>
<feature type="chain" id="PRO_5012192384" evidence="4">
    <location>
        <begin position="32"/>
        <end position="201"/>
    </location>
</feature>
<reference evidence="6 7" key="1">
    <citation type="journal article" date="2015" name="Biotechnol. Biofuels">
        <title>Enhanced degradation of softwood versus hardwood by the white-rot fungus Pycnoporus coccineus.</title>
        <authorList>
            <person name="Couturier M."/>
            <person name="Navarro D."/>
            <person name="Chevret D."/>
            <person name="Henrissat B."/>
            <person name="Piumi F."/>
            <person name="Ruiz-Duenas F.J."/>
            <person name="Martinez A.T."/>
            <person name="Grigoriev I.V."/>
            <person name="Riley R."/>
            <person name="Lipzen A."/>
            <person name="Berrin J.G."/>
            <person name="Master E.R."/>
            <person name="Rosso M.N."/>
        </authorList>
    </citation>
    <scope>NUCLEOTIDE SEQUENCE [LARGE SCALE GENOMIC DNA]</scope>
    <source>
        <strain evidence="6 7">BRFM310</strain>
    </source>
</reference>
<dbReference type="Pfam" id="PF11969">
    <property type="entry name" value="DcpS_C"/>
    <property type="match status" value="1"/>
</dbReference>
<evidence type="ECO:0000259" key="5">
    <source>
        <dbReference type="PROSITE" id="PS51084"/>
    </source>
</evidence>